<evidence type="ECO:0000256" key="1">
    <source>
        <dbReference type="SAM" id="Coils"/>
    </source>
</evidence>
<reference evidence="2 3" key="1">
    <citation type="submission" date="2019-04" db="EMBL/GenBank/DDBJ databases">
        <authorList>
            <consortium name="DOE Joint Genome Institute"/>
            <person name="Mondo S."/>
            <person name="Kjaerbolling I."/>
            <person name="Vesth T."/>
            <person name="Frisvad J.C."/>
            <person name="Nybo J.L."/>
            <person name="Theobald S."/>
            <person name="Kildgaard S."/>
            <person name="Isbrandt T."/>
            <person name="Kuo A."/>
            <person name="Sato A."/>
            <person name="Lyhne E.K."/>
            <person name="Kogle M.E."/>
            <person name="Wiebenga A."/>
            <person name="Kun R.S."/>
            <person name="Lubbers R.J."/>
            <person name="Makela M.R."/>
            <person name="Barry K."/>
            <person name="Chovatia M."/>
            <person name="Clum A."/>
            <person name="Daum C."/>
            <person name="Haridas S."/>
            <person name="He G."/>
            <person name="LaButti K."/>
            <person name="Lipzen A."/>
            <person name="Riley R."/>
            <person name="Salamov A."/>
            <person name="Simmons B.A."/>
            <person name="Magnuson J.K."/>
            <person name="Henrissat B."/>
            <person name="Mortensen U.H."/>
            <person name="Larsen T.O."/>
            <person name="Devries R.P."/>
            <person name="Grigoriev I.V."/>
            <person name="Machida M."/>
            <person name="Baker S.E."/>
            <person name="Andersen M.R."/>
            <person name="Cantor M.N."/>
            <person name="Hua S.X."/>
        </authorList>
    </citation>
    <scope>NUCLEOTIDE SEQUENCE [LARGE SCALE GENOMIC DNA]</scope>
    <source>
        <strain evidence="2 3">CBS 117616</strain>
    </source>
</reference>
<sequence>MASSDSPLLLPVKLDAFVLNPAVCDGVEADQAKIAPITQPNYSYLRLQPNMLQNDVIRPIELHAAAPHDKNTRIAHLGLVNGDVPDTPQLRKERLGVYLHWMIPRLYRTGAAATGPEADRSRRRRGLTPHLGLHDEPALQMPLFPDTPNRWLVVRRVRQDEPVVPTNANYKPVTAWMVESDWMRTIDEFNDTNDDPWDIEASVSPYLKTGGLDPNEGSTLNQQAEVFIGGREKAADWDAAVSAERKRVDLGILNSSNQLFADYQPHNTNVFSTIDTFQCEDGQYLTQATADYFVLGWHAEERKDPLHLKDPMKRSDRLDALSLALHGADAEHPAEEVKQWLEAEESARVLCHGAMYNVKWDFSKKPTTVPADEAARNFQANEPVAVGTTALDALLAYVRPHQVKDAEDVLAQLGPLLQAQSESIEDRRAAADEVQNYNFARYAGGSKYMFEIDQNHPAAPPLPTAAKLLAKLNESQTLQDSTTRQLQQLRWDLFALWWRFSTDKQRQEQTEKYQAETDELRRKIVALEDAVKVQERVIQETKSTIDEDVSIELKEATGPAFSQQQDPSILLGKVKSGWPLDYLDALKVRLATHIDNTDLPEIPETDDYGFRCLPDDTALEKTAALLAREFLRYGSDQTQSYLQESEFTPPLYHEDERDQWKDQQPWFPLFLEWEAEYVHIDYELWDMEEKRTGNDDPKFRYTVKPKPLWDLDITDRRTITGRILLLPQAAFSLRAQLERLYSSTPEEVLDKTGTTKEQRKALLNDVTKLPFISAPLDGFTNHLLTLAEGSHLKPNNRHPGGQPQPLEDAYMYSKDIGIGKSEVAKMGLETDLTPYASLVRLSYTEDNDLPAFKPVTHGQFKLTKLNVFDKFGQAAAVIDPRRNVDAYVCPCIGEYYEPQVYNDGSNDWPNVVDEPRNPGECEFLQMPPSINQPSRLHMNFVTLDEYEERPYWRPVTEWENPIWGWVVVNYVNYGIQFFLPDGTFYREVRVAAPNHPNGSVATDKWLPFEPPSTDEPRQLDRLIDQFTKKEVNQESRKYLLAFMDLITAATLRAKSVPGAYSQCVNSLIGRPLALVNAGISLELGSDAKRGQSTFEDQEFKRLPRTLIPEKGTSVNPPPQYAFPLKLGDKDRSYDGLVGYFRAFDQAEKENALDLGALYTPYPREDTDKFPSEQIHLIGNENFPKLRAFWLDPEEYVAKEDGAAKFTIDRHRQQTAYCFLMDPFSPVNAYSSILPIEPLSLPPWTWESALKRMTAFFHFGPLVVADDVPKYIPSKRLKQNYDLTKEGEESETVAGNNIKLPSLGVAEWSWLQPYPNPDARGNTAVGSPADEDGKAEEVYMALDIGAIDPVPTWEKGPLTAVEGFLQMKRAITAPEV</sequence>
<protein>
    <submittedName>
        <fullName evidence="2">Uncharacterized protein</fullName>
    </submittedName>
</protein>
<gene>
    <name evidence="2" type="ORF">BDV36DRAFT_300644</name>
</gene>
<dbReference type="Proteomes" id="UP000325395">
    <property type="component" value="Unassembled WGS sequence"/>
</dbReference>
<proteinExistence type="predicted"/>
<dbReference type="EMBL" id="ML735827">
    <property type="protein sequence ID" value="KAE8412665.1"/>
    <property type="molecule type" value="Genomic_DNA"/>
</dbReference>
<accession>A0ABQ6W6A5</accession>
<keyword evidence="3" id="KW-1185">Reference proteome</keyword>
<evidence type="ECO:0000313" key="2">
    <source>
        <dbReference type="EMBL" id="KAE8412665.1"/>
    </source>
</evidence>
<keyword evidence="1" id="KW-0175">Coiled coil</keyword>
<organism evidence="2 3">
    <name type="scientific">Aspergillus pseudocaelatus</name>
    <dbReference type="NCBI Taxonomy" id="1825620"/>
    <lineage>
        <taxon>Eukaryota</taxon>
        <taxon>Fungi</taxon>
        <taxon>Dikarya</taxon>
        <taxon>Ascomycota</taxon>
        <taxon>Pezizomycotina</taxon>
        <taxon>Eurotiomycetes</taxon>
        <taxon>Eurotiomycetidae</taxon>
        <taxon>Eurotiales</taxon>
        <taxon>Aspergillaceae</taxon>
        <taxon>Aspergillus</taxon>
        <taxon>Aspergillus subgen. Circumdati</taxon>
    </lineage>
</organism>
<feature type="coiled-coil region" evidence="1">
    <location>
        <begin position="510"/>
        <end position="537"/>
    </location>
</feature>
<name>A0ABQ6W6A5_9EURO</name>
<evidence type="ECO:0000313" key="3">
    <source>
        <dbReference type="Proteomes" id="UP000325395"/>
    </source>
</evidence>